<dbReference type="InterPro" id="IPR006638">
    <property type="entry name" value="Elp3/MiaA/NifB-like_rSAM"/>
</dbReference>
<dbReference type="Gene3D" id="2.40.50.140">
    <property type="entry name" value="Nucleic acid-binding proteins"/>
    <property type="match status" value="1"/>
</dbReference>
<dbReference type="FunFam" id="3.80.30.20:FF:000001">
    <property type="entry name" value="tRNA-2-methylthio-N(6)-dimethylallyladenosine synthase 2"/>
    <property type="match status" value="1"/>
</dbReference>
<dbReference type="KEGG" id="bwa:HLV38_01705"/>
<name>A0A6M8J1K9_9ACTN</name>
<dbReference type="GO" id="GO:0051539">
    <property type="term" value="F:4 iron, 4 sulfur cluster binding"/>
    <property type="evidence" value="ECO:0007669"/>
    <property type="project" value="UniProtKB-UniRule"/>
</dbReference>
<dbReference type="GO" id="GO:0005840">
    <property type="term" value="C:ribosome"/>
    <property type="evidence" value="ECO:0007669"/>
    <property type="project" value="UniProtKB-KW"/>
</dbReference>
<comment type="cofactor">
    <cofactor evidence="8">
        <name>[4Fe-4S] cluster</name>
        <dbReference type="ChEBI" id="CHEBI:49883"/>
    </cofactor>
    <text evidence="8">Binds 2 [4Fe-4S] clusters. One cluster is coordinated with 3 cysteines and an exchangeable S-adenosyl-L-methionine.</text>
</comment>
<evidence type="ECO:0000256" key="4">
    <source>
        <dbReference type="ARBA" id="ARBA00022691"/>
    </source>
</evidence>
<evidence type="ECO:0000259" key="10">
    <source>
        <dbReference type="PROSITE" id="PS51449"/>
    </source>
</evidence>
<dbReference type="SFLD" id="SFLDF00274">
    <property type="entry name" value="ribosomal_protein_S12_methylth"/>
    <property type="match status" value="1"/>
</dbReference>
<keyword evidence="12" id="KW-0687">Ribonucleoprotein</keyword>
<keyword evidence="3 8" id="KW-0808">Transferase</keyword>
<dbReference type="SFLD" id="SFLDG01061">
    <property type="entry name" value="methylthiotransferase"/>
    <property type="match status" value="1"/>
</dbReference>
<dbReference type="EMBL" id="CP053716">
    <property type="protein sequence ID" value="QKF06981.1"/>
    <property type="molecule type" value="Genomic_DNA"/>
</dbReference>
<reference evidence="13" key="1">
    <citation type="submission" date="2020-05" db="EMBL/GenBank/DDBJ databases">
        <title>Novel species in genus Nocardioides.</title>
        <authorList>
            <person name="Zhang G."/>
        </authorList>
    </citation>
    <scope>NUCLEOTIDE SEQUENCE [LARGE SCALE GENOMIC DNA]</scope>
    <source>
        <strain evidence="13">zg-1050</strain>
    </source>
</reference>
<dbReference type="InterPro" id="IPR002792">
    <property type="entry name" value="TRAM_dom"/>
</dbReference>
<dbReference type="SFLD" id="SFLDG01082">
    <property type="entry name" value="B12-binding_domain_containing"/>
    <property type="match status" value="1"/>
</dbReference>
<dbReference type="InterPro" id="IPR013848">
    <property type="entry name" value="Methylthiotransferase_N"/>
</dbReference>
<keyword evidence="1 8" id="KW-0004">4Fe-4S</keyword>
<dbReference type="SUPFAM" id="SSF102114">
    <property type="entry name" value="Radical SAM enzymes"/>
    <property type="match status" value="1"/>
</dbReference>
<dbReference type="PROSITE" id="PS51449">
    <property type="entry name" value="MTTASE_N"/>
    <property type="match status" value="1"/>
</dbReference>
<accession>A0A6M8J1K9</accession>
<keyword evidence="2 8" id="KW-0963">Cytoplasm</keyword>
<evidence type="ECO:0000313" key="13">
    <source>
        <dbReference type="Proteomes" id="UP000503297"/>
    </source>
</evidence>
<dbReference type="Proteomes" id="UP000503297">
    <property type="component" value="Chromosome"/>
</dbReference>
<dbReference type="InterPro" id="IPR023404">
    <property type="entry name" value="rSAM_horseshoe"/>
</dbReference>
<dbReference type="EC" id="2.8.4.4" evidence="8"/>
<feature type="domain" description="MTTase N-terminal" evidence="10">
    <location>
        <begin position="13"/>
        <end position="130"/>
    </location>
</feature>
<dbReference type="RefSeq" id="WP_173163737.1">
    <property type="nucleotide sequence ID" value="NZ_CP053716.1"/>
</dbReference>
<feature type="domain" description="TRAM" evidence="9">
    <location>
        <begin position="384"/>
        <end position="448"/>
    </location>
</feature>
<dbReference type="GO" id="GO:0103039">
    <property type="term" value="F:protein methylthiotransferase activity"/>
    <property type="evidence" value="ECO:0007669"/>
    <property type="project" value="UniProtKB-EC"/>
</dbReference>
<dbReference type="SFLD" id="SFLDS00029">
    <property type="entry name" value="Radical_SAM"/>
    <property type="match status" value="1"/>
</dbReference>
<dbReference type="InterPro" id="IPR020612">
    <property type="entry name" value="Methylthiotransferase_CS"/>
</dbReference>
<comment type="subcellular location">
    <subcellularLocation>
        <location evidence="8">Cytoplasm</location>
    </subcellularLocation>
</comment>
<keyword evidence="5 8" id="KW-0479">Metal-binding</keyword>
<dbReference type="GO" id="GO:0046872">
    <property type="term" value="F:metal ion binding"/>
    <property type="evidence" value="ECO:0007669"/>
    <property type="project" value="UniProtKB-KW"/>
</dbReference>
<dbReference type="PROSITE" id="PS01278">
    <property type="entry name" value="MTTASE_RADICAL"/>
    <property type="match status" value="1"/>
</dbReference>
<feature type="binding site" evidence="8">
    <location>
        <position position="165"/>
    </location>
    <ligand>
        <name>[4Fe-4S] cluster</name>
        <dbReference type="ChEBI" id="CHEBI:49883"/>
        <label>2</label>
        <note>4Fe-4S-S-AdoMet</note>
    </ligand>
</feature>
<dbReference type="PROSITE" id="PS50926">
    <property type="entry name" value="TRAM"/>
    <property type="match status" value="1"/>
</dbReference>
<evidence type="ECO:0000259" key="9">
    <source>
        <dbReference type="PROSITE" id="PS50926"/>
    </source>
</evidence>
<dbReference type="CDD" id="cd01335">
    <property type="entry name" value="Radical_SAM"/>
    <property type="match status" value="1"/>
</dbReference>
<dbReference type="InterPro" id="IPR058240">
    <property type="entry name" value="rSAM_sf"/>
</dbReference>
<dbReference type="PANTHER" id="PTHR43837:SF1">
    <property type="entry name" value="RIBOSOMAL PROTEIN US12 METHYLTHIOTRANSFERASE RIMO"/>
    <property type="match status" value="1"/>
</dbReference>
<dbReference type="Gene3D" id="3.80.30.20">
    <property type="entry name" value="tm_1862 like domain"/>
    <property type="match status" value="1"/>
</dbReference>
<organism evidence="12 13">
    <name type="scientific">Berryella wangjianweii</name>
    <dbReference type="NCBI Taxonomy" id="2734634"/>
    <lineage>
        <taxon>Bacteria</taxon>
        <taxon>Bacillati</taxon>
        <taxon>Actinomycetota</taxon>
        <taxon>Coriobacteriia</taxon>
        <taxon>Eggerthellales</taxon>
        <taxon>Eggerthellaceae</taxon>
        <taxon>Berryella</taxon>
    </lineage>
</organism>
<dbReference type="HAMAP" id="MF_01865">
    <property type="entry name" value="MTTase_RimO"/>
    <property type="match status" value="1"/>
</dbReference>
<dbReference type="Pfam" id="PF18693">
    <property type="entry name" value="TRAM_2"/>
    <property type="match status" value="1"/>
</dbReference>
<evidence type="ECO:0000256" key="5">
    <source>
        <dbReference type="ARBA" id="ARBA00022723"/>
    </source>
</evidence>
<evidence type="ECO:0000313" key="12">
    <source>
        <dbReference type="EMBL" id="QKF06981.1"/>
    </source>
</evidence>
<feature type="binding site" evidence="8">
    <location>
        <position position="58"/>
    </location>
    <ligand>
        <name>[4Fe-4S] cluster</name>
        <dbReference type="ChEBI" id="CHEBI:49883"/>
        <label>1</label>
    </ligand>
</feature>
<keyword evidence="13" id="KW-1185">Reference proteome</keyword>
<comment type="similarity">
    <text evidence="8">Belongs to the methylthiotransferase family. RimO subfamily.</text>
</comment>
<dbReference type="Gene3D" id="3.40.50.12160">
    <property type="entry name" value="Methylthiotransferase, N-terminal domain"/>
    <property type="match status" value="1"/>
</dbReference>
<dbReference type="NCBIfam" id="TIGR00089">
    <property type="entry name" value="MiaB/RimO family radical SAM methylthiotransferase"/>
    <property type="match status" value="1"/>
</dbReference>
<dbReference type="SMART" id="SM00729">
    <property type="entry name" value="Elp3"/>
    <property type="match status" value="1"/>
</dbReference>
<dbReference type="InterPro" id="IPR038135">
    <property type="entry name" value="Methylthiotransferase_N_sf"/>
</dbReference>
<evidence type="ECO:0000256" key="7">
    <source>
        <dbReference type="ARBA" id="ARBA00023014"/>
    </source>
</evidence>
<dbReference type="GO" id="GO:0035599">
    <property type="term" value="F:aspartic acid methylthiotransferase activity"/>
    <property type="evidence" value="ECO:0007669"/>
    <property type="project" value="TreeGrafter"/>
</dbReference>
<protein>
    <recommendedName>
        <fullName evidence="8">Ribosomal protein uS12 methylthiotransferase RimO</fullName>
        <shortName evidence="8">uS12 MTTase</shortName>
        <shortName evidence="8">uS12 methylthiotransferase</shortName>
        <ecNumber evidence="8">2.8.4.4</ecNumber>
    </recommendedName>
    <alternativeName>
        <fullName evidence="8">Ribosomal protein uS12 (aspartate-C(3))-methylthiotransferase</fullName>
    </alternativeName>
    <alternativeName>
        <fullName evidence="8">Ribosome maturation factor RimO</fullName>
    </alternativeName>
</protein>
<evidence type="ECO:0000256" key="6">
    <source>
        <dbReference type="ARBA" id="ARBA00023004"/>
    </source>
</evidence>
<dbReference type="Pfam" id="PF00919">
    <property type="entry name" value="UPF0004"/>
    <property type="match status" value="1"/>
</dbReference>
<evidence type="ECO:0000259" key="11">
    <source>
        <dbReference type="PROSITE" id="PS51918"/>
    </source>
</evidence>
<dbReference type="InterPro" id="IPR005840">
    <property type="entry name" value="Ribosomal_uS12_MeSTrfase_RimO"/>
</dbReference>
<feature type="binding site" evidence="8">
    <location>
        <position position="172"/>
    </location>
    <ligand>
        <name>[4Fe-4S] cluster</name>
        <dbReference type="ChEBI" id="CHEBI:49883"/>
        <label>2</label>
        <note>4Fe-4S-S-AdoMet</note>
    </ligand>
</feature>
<feature type="domain" description="Radical SAM core" evidence="11">
    <location>
        <begin position="151"/>
        <end position="382"/>
    </location>
</feature>
<dbReference type="AlphaFoldDB" id="A0A6M8J1K9"/>
<dbReference type="InterPro" id="IPR012340">
    <property type="entry name" value="NA-bd_OB-fold"/>
</dbReference>
<dbReference type="PANTHER" id="PTHR43837">
    <property type="entry name" value="RIBOSOMAL PROTEIN S12 METHYLTHIOTRANSFERASE RIMO"/>
    <property type="match status" value="1"/>
</dbReference>
<feature type="binding site" evidence="8">
    <location>
        <position position="93"/>
    </location>
    <ligand>
        <name>[4Fe-4S] cluster</name>
        <dbReference type="ChEBI" id="CHEBI:49883"/>
        <label>1</label>
    </ligand>
</feature>
<dbReference type="PROSITE" id="PS51918">
    <property type="entry name" value="RADICAL_SAM"/>
    <property type="match status" value="1"/>
</dbReference>
<proteinExistence type="inferred from homology"/>
<dbReference type="GO" id="GO:0035600">
    <property type="term" value="P:tRNA methylthiolation"/>
    <property type="evidence" value="ECO:0007669"/>
    <property type="project" value="UniProtKB-ARBA"/>
</dbReference>
<feature type="binding site" evidence="8">
    <location>
        <position position="169"/>
    </location>
    <ligand>
        <name>[4Fe-4S] cluster</name>
        <dbReference type="ChEBI" id="CHEBI:49883"/>
        <label>2</label>
        <note>4Fe-4S-S-AdoMet</note>
    </ligand>
</feature>
<dbReference type="NCBIfam" id="TIGR01125">
    <property type="entry name" value="30S ribosomal protein S12 methylthiotransferase RimO"/>
    <property type="match status" value="1"/>
</dbReference>
<evidence type="ECO:0000256" key="2">
    <source>
        <dbReference type="ARBA" id="ARBA00022490"/>
    </source>
</evidence>
<feature type="binding site" evidence="8">
    <location>
        <position position="22"/>
    </location>
    <ligand>
        <name>[4Fe-4S] cluster</name>
        <dbReference type="ChEBI" id="CHEBI:49883"/>
        <label>1</label>
    </ligand>
</feature>
<comment type="function">
    <text evidence="8">Catalyzes the methylthiolation of an aspartic acid residue of ribosomal protein uS12.</text>
</comment>
<dbReference type="InterPro" id="IPR005839">
    <property type="entry name" value="Methylthiotransferase"/>
</dbReference>
<dbReference type="InterPro" id="IPR007197">
    <property type="entry name" value="rSAM"/>
</dbReference>
<keyword evidence="12" id="KW-0689">Ribosomal protein</keyword>
<keyword evidence="6 8" id="KW-0408">Iron</keyword>
<evidence type="ECO:0000256" key="8">
    <source>
        <dbReference type="HAMAP-Rule" id="MF_01865"/>
    </source>
</evidence>
<evidence type="ECO:0000256" key="3">
    <source>
        <dbReference type="ARBA" id="ARBA00022679"/>
    </source>
</evidence>
<evidence type="ECO:0000256" key="1">
    <source>
        <dbReference type="ARBA" id="ARBA00022485"/>
    </source>
</evidence>
<gene>
    <name evidence="8 12" type="primary">rimO</name>
    <name evidence="12" type="ORF">HLV38_01705</name>
</gene>
<dbReference type="GO" id="GO:0005829">
    <property type="term" value="C:cytosol"/>
    <property type="evidence" value="ECO:0007669"/>
    <property type="project" value="TreeGrafter"/>
</dbReference>
<dbReference type="Pfam" id="PF04055">
    <property type="entry name" value="Radical_SAM"/>
    <property type="match status" value="1"/>
</dbReference>
<comment type="catalytic activity">
    <reaction evidence="8">
        <text>L-aspartate(89)-[ribosomal protein uS12]-hydrogen + (sulfur carrier)-SH + AH2 + 2 S-adenosyl-L-methionine = 3-methylsulfanyl-L-aspartate(89)-[ribosomal protein uS12]-hydrogen + (sulfur carrier)-H + 5'-deoxyadenosine + L-methionine + A + S-adenosyl-L-homocysteine + 2 H(+)</text>
        <dbReference type="Rhea" id="RHEA:37087"/>
        <dbReference type="Rhea" id="RHEA-COMP:10460"/>
        <dbReference type="Rhea" id="RHEA-COMP:10461"/>
        <dbReference type="Rhea" id="RHEA-COMP:14737"/>
        <dbReference type="Rhea" id="RHEA-COMP:14739"/>
        <dbReference type="ChEBI" id="CHEBI:13193"/>
        <dbReference type="ChEBI" id="CHEBI:15378"/>
        <dbReference type="ChEBI" id="CHEBI:17319"/>
        <dbReference type="ChEBI" id="CHEBI:17499"/>
        <dbReference type="ChEBI" id="CHEBI:29917"/>
        <dbReference type="ChEBI" id="CHEBI:29961"/>
        <dbReference type="ChEBI" id="CHEBI:57844"/>
        <dbReference type="ChEBI" id="CHEBI:57856"/>
        <dbReference type="ChEBI" id="CHEBI:59789"/>
        <dbReference type="ChEBI" id="CHEBI:64428"/>
        <dbReference type="ChEBI" id="CHEBI:73599"/>
        <dbReference type="EC" id="2.8.4.4"/>
    </reaction>
</comment>
<keyword evidence="7 8" id="KW-0411">Iron-sulfur</keyword>
<keyword evidence="4 8" id="KW-0949">S-adenosyl-L-methionine</keyword>
<sequence length="448" mass="48891">MSSTAIDGMRAPRSVSFITMGCAKNEADTAHMRSDLIRAGYRIADDPAQADAVVVNTCSFIQAATEESIEVILDAAGLDNVASGRARLVVSGCMPARYGDELEAEVPEAAAFVPCAKEDQIVEVIDRLLGVERSLGAIPTAVRLHGPAASEQAPPSAYVKISDGCNRFCSFCSIPYIRGRYRSFPYERIRDEVSALVAAGTREVVLIAQDTGRWGDDFDEPLTLGWLVATLADEFPRTWLRVMYIQPEGVTDELIEAVAAHDNVCSYFDVPFQHVSPRLLKLMRRTGSVAAFDALCARIRARIPDATLRTTLIAGFPGETDDEFEQLCAYVENCDLDYVGVFAYSREEGTRAFDLPDQVDDDEKDERARRLRELADAVCAARVAQRVGRVLPVLVCGTEEDGQLVGRAMCQAPDVDGVTYVEGAQVGEVVAVRIDDTLLYEMEGTVVP</sequence>